<evidence type="ECO:0000313" key="4">
    <source>
        <dbReference type="Proteomes" id="UP000277326"/>
    </source>
</evidence>
<dbReference type="GeneID" id="38472311"/>
<dbReference type="Proteomes" id="UP000282007">
    <property type="component" value="Chromosome"/>
</dbReference>
<keyword evidence="3" id="KW-0489">Methyltransferase</keyword>
<organism evidence="3 4">
    <name type="scientific">Haloplanus aerogenes</name>
    <dbReference type="NCBI Taxonomy" id="660522"/>
    <lineage>
        <taxon>Archaea</taxon>
        <taxon>Methanobacteriati</taxon>
        <taxon>Methanobacteriota</taxon>
        <taxon>Stenosarchaea group</taxon>
        <taxon>Halobacteria</taxon>
        <taxon>Halobacteriales</taxon>
        <taxon>Haloferacaceae</taxon>
        <taxon>Haloplanus</taxon>
    </lineage>
</organism>
<proteinExistence type="predicted"/>
<dbReference type="InterPro" id="IPR013216">
    <property type="entry name" value="Methyltransf_11"/>
</dbReference>
<name>A0A3M0D9Z9_9EURY</name>
<dbReference type="PANTHER" id="PTHR42912">
    <property type="entry name" value="METHYLTRANSFERASE"/>
    <property type="match status" value="1"/>
</dbReference>
<dbReference type="EMBL" id="CP034145">
    <property type="protein sequence ID" value="AZH26307.1"/>
    <property type="molecule type" value="Genomic_DNA"/>
</dbReference>
<gene>
    <name evidence="3" type="ORF">ATH50_1684</name>
    <name evidence="2" type="ORF">DU502_13455</name>
</gene>
<feature type="domain" description="Methyltransferase type 11" evidence="1">
    <location>
        <begin position="43"/>
        <end position="133"/>
    </location>
</feature>
<dbReference type="GO" id="GO:0008757">
    <property type="term" value="F:S-adenosylmethionine-dependent methyltransferase activity"/>
    <property type="evidence" value="ECO:0007669"/>
    <property type="project" value="InterPro"/>
</dbReference>
<dbReference type="Proteomes" id="UP000277326">
    <property type="component" value="Unassembled WGS sequence"/>
</dbReference>
<dbReference type="AlphaFoldDB" id="A0A3M0D9Z9"/>
<dbReference type="OrthoDB" id="302307at2157"/>
<reference evidence="3 4" key="1">
    <citation type="journal article" date="2015" name="Stand. Genomic Sci.">
        <title>Genomic Encyclopedia of Bacterial and Archaeal Type Strains, Phase III: the genomes of soil and plant-associated and newly described type strains.</title>
        <authorList>
            <person name="Whitman W.B."/>
            <person name="Woyke T."/>
            <person name="Klenk H.P."/>
            <person name="Zhou Y."/>
            <person name="Lilburn T.G."/>
            <person name="Beck B.J."/>
            <person name="De Vos P."/>
            <person name="Vandamme P."/>
            <person name="Eisen J.A."/>
            <person name="Garrity G."/>
            <person name="Hugenholtz P."/>
            <person name="Kyrpides N.C."/>
        </authorList>
    </citation>
    <scope>NUCLEOTIDE SEQUENCE [LARGE SCALE GENOMIC DNA]</scope>
    <source>
        <strain evidence="3 4">CGMCC 1.10124</strain>
    </source>
</reference>
<evidence type="ECO:0000313" key="5">
    <source>
        <dbReference type="Proteomes" id="UP000282007"/>
    </source>
</evidence>
<protein>
    <submittedName>
        <fullName evidence="2">Class I SAM-dependent methyltransferase</fullName>
    </submittedName>
    <submittedName>
        <fullName evidence="3">Methyltransferase family protein</fullName>
    </submittedName>
</protein>
<dbReference type="GO" id="GO:0032259">
    <property type="term" value="P:methylation"/>
    <property type="evidence" value="ECO:0007669"/>
    <property type="project" value="UniProtKB-KW"/>
</dbReference>
<dbReference type="EMBL" id="REFS01000003">
    <property type="protein sequence ID" value="RMB18234.1"/>
    <property type="molecule type" value="Genomic_DNA"/>
</dbReference>
<accession>A0A3M0D9Z9</accession>
<evidence type="ECO:0000259" key="1">
    <source>
        <dbReference type="Pfam" id="PF08241"/>
    </source>
</evidence>
<dbReference type="KEGG" id="haer:DU502_13455"/>
<keyword evidence="5" id="KW-1185">Reference proteome</keyword>
<sequence length="187" mass="20555">MGFHTFDSDRADALEDAAERYRYCSREELHGLVAPHAEMHLADIGSGTGFYTDDLAPHAGTVYAVDVQATMHDHYREKGVPDNVELVEADATDLPFAADELDTVVSTMTFHEFADEAALREVARVLRPGGRLVTVDWDRDGAGDAGPPRDETYGLDDAVSLQTDAGFVVERAERRPETFVTVGRLDE</sequence>
<dbReference type="SUPFAM" id="SSF53335">
    <property type="entry name" value="S-adenosyl-L-methionine-dependent methyltransferases"/>
    <property type="match status" value="1"/>
</dbReference>
<reference evidence="2 5" key="2">
    <citation type="submission" date="2018-07" db="EMBL/GenBank/DDBJ databases">
        <title>Genome sequences of Haloplanus aerogenes JCM 16430T.</title>
        <authorList>
            <person name="Kim Y.B."/>
            <person name="Roh S.W."/>
        </authorList>
    </citation>
    <scope>NUCLEOTIDE SEQUENCE [LARGE SCALE GENOMIC DNA]</scope>
    <source>
        <strain evidence="2 5">JCM 16430</strain>
    </source>
</reference>
<keyword evidence="3" id="KW-0808">Transferase</keyword>
<dbReference type="PANTHER" id="PTHR42912:SF86">
    <property type="entry name" value="BLL4992 PROTEIN"/>
    <property type="match status" value="1"/>
</dbReference>
<dbReference type="Gene3D" id="3.40.50.150">
    <property type="entry name" value="Vaccinia Virus protein VP39"/>
    <property type="match status" value="1"/>
</dbReference>
<evidence type="ECO:0000313" key="2">
    <source>
        <dbReference type="EMBL" id="AZH26307.1"/>
    </source>
</evidence>
<dbReference type="CDD" id="cd02440">
    <property type="entry name" value="AdoMet_MTases"/>
    <property type="match status" value="1"/>
</dbReference>
<dbReference type="InterPro" id="IPR029063">
    <property type="entry name" value="SAM-dependent_MTases_sf"/>
</dbReference>
<reference evidence="3" key="3">
    <citation type="submission" date="2018-10" db="EMBL/GenBank/DDBJ databases">
        <authorList>
            <person name="Whitman W."/>
            <person name="Huntemann M."/>
            <person name="Clum A."/>
            <person name="Pillay M."/>
            <person name="Palaniappan K."/>
            <person name="Varghese N."/>
            <person name="Mikhailova N."/>
            <person name="Stamatis D."/>
            <person name="Reddy T."/>
            <person name="Daum C."/>
            <person name="Shapiro N."/>
            <person name="Ivanova N."/>
            <person name="Kyrpides N."/>
            <person name="Woyke T."/>
        </authorList>
    </citation>
    <scope>NUCLEOTIDE SEQUENCE</scope>
    <source>
        <strain evidence="3">CGMCC 1.10124</strain>
    </source>
</reference>
<dbReference type="Pfam" id="PF08241">
    <property type="entry name" value="Methyltransf_11"/>
    <property type="match status" value="1"/>
</dbReference>
<dbReference type="InterPro" id="IPR050508">
    <property type="entry name" value="Methyltransf_Superfamily"/>
</dbReference>
<dbReference type="RefSeq" id="WP_121920331.1">
    <property type="nucleotide sequence ID" value="NZ_CP034145.1"/>
</dbReference>
<evidence type="ECO:0000313" key="3">
    <source>
        <dbReference type="EMBL" id="RMB18234.1"/>
    </source>
</evidence>